<dbReference type="PANTHER" id="PTHR42085">
    <property type="entry name" value="F-BOX DOMAIN-CONTAINING PROTEIN"/>
    <property type="match status" value="1"/>
</dbReference>
<dbReference type="EMBL" id="MU004183">
    <property type="protein sequence ID" value="KAF2500852.1"/>
    <property type="molecule type" value="Genomic_DNA"/>
</dbReference>
<evidence type="ECO:0008006" key="3">
    <source>
        <dbReference type="Google" id="ProtNLM"/>
    </source>
</evidence>
<keyword evidence="2" id="KW-1185">Reference proteome</keyword>
<name>A0A6A6R8V5_9PEZI</name>
<evidence type="ECO:0000313" key="1">
    <source>
        <dbReference type="EMBL" id="KAF2500852.1"/>
    </source>
</evidence>
<gene>
    <name evidence="1" type="ORF">BU16DRAFT_260298</name>
</gene>
<dbReference type="PANTHER" id="PTHR42085:SF2">
    <property type="entry name" value="F-BOX DOMAIN-CONTAINING PROTEIN"/>
    <property type="match status" value="1"/>
</dbReference>
<protein>
    <recommendedName>
        <fullName evidence="3">F-box domain-containing protein</fullName>
    </recommendedName>
</protein>
<dbReference type="OrthoDB" id="2951834at2759"/>
<evidence type="ECO:0000313" key="2">
    <source>
        <dbReference type="Proteomes" id="UP000799750"/>
    </source>
</evidence>
<dbReference type="InterPro" id="IPR038883">
    <property type="entry name" value="AN11006-like"/>
</dbReference>
<accession>A0A6A6R8V5</accession>
<sequence length="274" mass="30988">MSFTFSTMANTRNEQTSLKRVNIEAEIEQPSPKRCKLELSSASPSSSKINTETSLLLALPTELRLIIYKHVLDSDPPRQLSVWPTKPFLRFSKTDMPTLFHPSDIALPAVCRHIRAECAEMIYRHHINISVHTHICLRKLTRQLGEFGLANLTHLQISWADRADTESALRRRKLTVRALLAQYVRLEKITIALPPRGGAPTTMKPEDFVLLHGLSDLAKKGVKVEIYQHGASWDSLLYGVEWTQEENTWVDAVGAILEVVKGKKGQREKTSFVV</sequence>
<organism evidence="1 2">
    <name type="scientific">Lophium mytilinum</name>
    <dbReference type="NCBI Taxonomy" id="390894"/>
    <lineage>
        <taxon>Eukaryota</taxon>
        <taxon>Fungi</taxon>
        <taxon>Dikarya</taxon>
        <taxon>Ascomycota</taxon>
        <taxon>Pezizomycotina</taxon>
        <taxon>Dothideomycetes</taxon>
        <taxon>Pleosporomycetidae</taxon>
        <taxon>Mytilinidiales</taxon>
        <taxon>Mytilinidiaceae</taxon>
        <taxon>Lophium</taxon>
    </lineage>
</organism>
<dbReference type="AlphaFoldDB" id="A0A6A6R8V5"/>
<proteinExistence type="predicted"/>
<dbReference type="Proteomes" id="UP000799750">
    <property type="component" value="Unassembled WGS sequence"/>
</dbReference>
<reference evidence="1" key="1">
    <citation type="journal article" date="2020" name="Stud. Mycol.">
        <title>101 Dothideomycetes genomes: a test case for predicting lifestyles and emergence of pathogens.</title>
        <authorList>
            <person name="Haridas S."/>
            <person name="Albert R."/>
            <person name="Binder M."/>
            <person name="Bloem J."/>
            <person name="Labutti K."/>
            <person name="Salamov A."/>
            <person name="Andreopoulos B."/>
            <person name="Baker S."/>
            <person name="Barry K."/>
            <person name="Bills G."/>
            <person name="Bluhm B."/>
            <person name="Cannon C."/>
            <person name="Castanera R."/>
            <person name="Culley D."/>
            <person name="Daum C."/>
            <person name="Ezra D."/>
            <person name="Gonzalez J."/>
            <person name="Henrissat B."/>
            <person name="Kuo A."/>
            <person name="Liang C."/>
            <person name="Lipzen A."/>
            <person name="Lutzoni F."/>
            <person name="Magnuson J."/>
            <person name="Mondo S."/>
            <person name="Nolan M."/>
            <person name="Ohm R."/>
            <person name="Pangilinan J."/>
            <person name="Park H.-J."/>
            <person name="Ramirez L."/>
            <person name="Alfaro M."/>
            <person name="Sun H."/>
            <person name="Tritt A."/>
            <person name="Yoshinaga Y."/>
            <person name="Zwiers L.-H."/>
            <person name="Turgeon B."/>
            <person name="Goodwin S."/>
            <person name="Spatafora J."/>
            <person name="Crous P."/>
            <person name="Grigoriev I."/>
        </authorList>
    </citation>
    <scope>NUCLEOTIDE SEQUENCE</scope>
    <source>
        <strain evidence="1">CBS 269.34</strain>
    </source>
</reference>